<protein>
    <recommendedName>
        <fullName evidence="3">Serine protease</fullName>
    </recommendedName>
</protein>
<organism evidence="1 2">
    <name type="scientific">Catenuloplanes niger</name>
    <dbReference type="NCBI Taxonomy" id="587534"/>
    <lineage>
        <taxon>Bacteria</taxon>
        <taxon>Bacillati</taxon>
        <taxon>Actinomycetota</taxon>
        <taxon>Actinomycetes</taxon>
        <taxon>Micromonosporales</taxon>
        <taxon>Micromonosporaceae</taxon>
        <taxon>Catenuloplanes</taxon>
    </lineage>
</organism>
<evidence type="ECO:0000313" key="2">
    <source>
        <dbReference type="Proteomes" id="UP001183629"/>
    </source>
</evidence>
<dbReference type="SUPFAM" id="SSF50494">
    <property type="entry name" value="Trypsin-like serine proteases"/>
    <property type="match status" value="1"/>
</dbReference>
<dbReference type="Gene3D" id="2.40.10.120">
    <property type="match status" value="1"/>
</dbReference>
<name>A0AAE3ZXB9_9ACTN</name>
<evidence type="ECO:0008006" key="3">
    <source>
        <dbReference type="Google" id="ProtNLM"/>
    </source>
</evidence>
<dbReference type="EMBL" id="JAVDYC010000001">
    <property type="protein sequence ID" value="MDR7326889.1"/>
    <property type="molecule type" value="Genomic_DNA"/>
</dbReference>
<dbReference type="RefSeq" id="WP_310423374.1">
    <property type="nucleotide sequence ID" value="NZ_JAVDYC010000001.1"/>
</dbReference>
<gene>
    <name evidence="1" type="ORF">J2S44_007139</name>
</gene>
<reference evidence="1 2" key="1">
    <citation type="submission" date="2023-07" db="EMBL/GenBank/DDBJ databases">
        <title>Sequencing the genomes of 1000 actinobacteria strains.</title>
        <authorList>
            <person name="Klenk H.-P."/>
        </authorList>
    </citation>
    <scope>NUCLEOTIDE SEQUENCE [LARGE SCALE GENOMIC DNA]</scope>
    <source>
        <strain evidence="1 2">DSM 44711</strain>
    </source>
</reference>
<sequence length="330" mass="35703">MGAWRAVVSADRDHGCGFVAAKGRVLTCAHVIGEQRRCRIGLPAYGRAEEDCPVAPAGGGLDLACARSTTAVDPAPLGSIERPARGTPLELFGLPGRPGWDDDYGRRARGRVAGDSRDGRLVQIDALDAFTPWVVAGFSGGAVLDGVTGLLVGMVVSGEAGPDRTAWLMPLDEIAGAYPWIRPRLASPLRADHDFHRFRDAFDRRVYPEALRHLADVQRRRPSASDAYYYWALALLGGVRPAHHRGETTDGVERLLINTVRLDPGAAHASALFALVREDRYTLRGAPVPPVPVRMPDLCDIDPGLAGEIADHVPAAECATWRFLRQRSRS</sequence>
<comment type="caution">
    <text evidence="1">The sequence shown here is derived from an EMBL/GenBank/DDBJ whole genome shotgun (WGS) entry which is preliminary data.</text>
</comment>
<proteinExistence type="predicted"/>
<dbReference type="AlphaFoldDB" id="A0AAE3ZXB9"/>
<dbReference type="Proteomes" id="UP001183629">
    <property type="component" value="Unassembled WGS sequence"/>
</dbReference>
<evidence type="ECO:0000313" key="1">
    <source>
        <dbReference type="EMBL" id="MDR7326889.1"/>
    </source>
</evidence>
<dbReference type="InterPro" id="IPR009003">
    <property type="entry name" value="Peptidase_S1_PA"/>
</dbReference>
<keyword evidence="2" id="KW-1185">Reference proteome</keyword>
<dbReference type="Pfam" id="PF13365">
    <property type="entry name" value="Trypsin_2"/>
    <property type="match status" value="1"/>
</dbReference>
<accession>A0AAE3ZXB9</accession>